<dbReference type="Pfam" id="PF02493">
    <property type="entry name" value="MORN"/>
    <property type="match status" value="5"/>
</dbReference>
<organism evidence="3 4">
    <name type="scientific">Muraenolepis orangiensis</name>
    <name type="common">Patagonian moray cod</name>
    <dbReference type="NCBI Taxonomy" id="630683"/>
    <lineage>
        <taxon>Eukaryota</taxon>
        <taxon>Metazoa</taxon>
        <taxon>Chordata</taxon>
        <taxon>Craniata</taxon>
        <taxon>Vertebrata</taxon>
        <taxon>Euteleostomi</taxon>
        <taxon>Actinopterygii</taxon>
        <taxon>Neopterygii</taxon>
        <taxon>Teleostei</taxon>
        <taxon>Neoteleostei</taxon>
        <taxon>Acanthomorphata</taxon>
        <taxon>Zeiogadaria</taxon>
        <taxon>Gadariae</taxon>
        <taxon>Gadiformes</taxon>
        <taxon>Muraenolepidoidei</taxon>
        <taxon>Muraenolepididae</taxon>
        <taxon>Muraenolepis</taxon>
    </lineage>
</organism>
<dbReference type="GO" id="GO:0031514">
    <property type="term" value="C:motile cilium"/>
    <property type="evidence" value="ECO:0007669"/>
    <property type="project" value="TreeGrafter"/>
</dbReference>
<evidence type="ECO:0000313" key="4">
    <source>
        <dbReference type="Proteomes" id="UP001148018"/>
    </source>
</evidence>
<dbReference type="GO" id="GO:0005634">
    <property type="term" value="C:nucleus"/>
    <property type="evidence" value="ECO:0007669"/>
    <property type="project" value="TreeGrafter"/>
</dbReference>
<evidence type="ECO:0000313" key="3">
    <source>
        <dbReference type="EMBL" id="KAJ3591603.1"/>
    </source>
</evidence>
<dbReference type="SMART" id="SM00698">
    <property type="entry name" value="MORN"/>
    <property type="match status" value="4"/>
</dbReference>
<dbReference type="Gene3D" id="2.20.110.10">
    <property type="entry name" value="Histone H3 K4-specific methyltransferase SET7/9 N-terminal domain"/>
    <property type="match status" value="2"/>
</dbReference>
<accession>A0A9Q0DQ94</accession>
<feature type="region of interest" description="Disordered" evidence="2">
    <location>
        <begin position="115"/>
        <end position="158"/>
    </location>
</feature>
<dbReference type="PANTHER" id="PTHR43215">
    <property type="entry name" value="RADIAL SPOKE HEAD 1 HOMOLOG"/>
    <property type="match status" value="1"/>
</dbReference>
<evidence type="ECO:0000256" key="1">
    <source>
        <dbReference type="ARBA" id="ARBA00022737"/>
    </source>
</evidence>
<dbReference type="EMBL" id="JANIIK010000113">
    <property type="protein sequence ID" value="KAJ3591603.1"/>
    <property type="molecule type" value="Genomic_DNA"/>
</dbReference>
<sequence length="158" mass="17200">MSEAGHLGGTYRFKKGARYIGNYDNNIKHGQGIFYYPDGSKYEGSWVDDQKQGQGVYTYPNGDTYDGGWLLNVRHGAGTYRYKDTGSLYRGSWAQGEQNGAGAMVHSNHRYEGTFINNQQHPEGDKGDPSSSSSAPKWVPRELSGPASGSTGPTPGEP</sequence>
<dbReference type="GO" id="GO:0007286">
    <property type="term" value="P:spermatid development"/>
    <property type="evidence" value="ECO:0007669"/>
    <property type="project" value="TreeGrafter"/>
</dbReference>
<dbReference type="Proteomes" id="UP001148018">
    <property type="component" value="Unassembled WGS sequence"/>
</dbReference>
<dbReference type="SUPFAM" id="SSF82185">
    <property type="entry name" value="Histone H3 K4-specific methyltransferase SET7/9 N-terminal domain"/>
    <property type="match status" value="1"/>
</dbReference>
<name>A0A9Q0DQ94_9TELE</name>
<dbReference type="InterPro" id="IPR003409">
    <property type="entry name" value="MORN"/>
</dbReference>
<dbReference type="PANTHER" id="PTHR43215:SF14">
    <property type="entry name" value="RADIAL SPOKE HEAD 1 HOMOLOG"/>
    <property type="match status" value="1"/>
</dbReference>
<keyword evidence="4" id="KW-1185">Reference proteome</keyword>
<keyword evidence="1" id="KW-0677">Repeat</keyword>
<protein>
    <recommendedName>
        <fullName evidence="5">Radial spoke head 1 homolog</fullName>
    </recommendedName>
</protein>
<feature type="compositionally biased region" description="Low complexity" evidence="2">
    <location>
        <begin position="144"/>
        <end position="158"/>
    </location>
</feature>
<dbReference type="OrthoDB" id="423343at2759"/>
<dbReference type="AlphaFoldDB" id="A0A9Q0DQ94"/>
<proteinExistence type="predicted"/>
<dbReference type="GO" id="GO:0035082">
    <property type="term" value="P:axoneme assembly"/>
    <property type="evidence" value="ECO:0007669"/>
    <property type="project" value="TreeGrafter"/>
</dbReference>
<reference evidence="3" key="1">
    <citation type="submission" date="2022-07" db="EMBL/GenBank/DDBJ databases">
        <title>Chromosome-level genome of Muraenolepis orangiensis.</title>
        <authorList>
            <person name="Kim J."/>
        </authorList>
    </citation>
    <scope>NUCLEOTIDE SEQUENCE</scope>
    <source>
        <strain evidence="3">KU_S4_2022</strain>
        <tissue evidence="3">Muscle</tissue>
    </source>
</reference>
<comment type="caution">
    <text evidence="3">The sequence shown here is derived from an EMBL/GenBank/DDBJ whole genome shotgun (WGS) entry which is preliminary data.</text>
</comment>
<evidence type="ECO:0008006" key="5">
    <source>
        <dbReference type="Google" id="ProtNLM"/>
    </source>
</evidence>
<gene>
    <name evidence="3" type="ORF">NHX12_006736</name>
</gene>
<evidence type="ECO:0000256" key="2">
    <source>
        <dbReference type="SAM" id="MobiDB-lite"/>
    </source>
</evidence>